<evidence type="ECO:0000313" key="4">
    <source>
        <dbReference type="EMBL" id="KAI3432596.1"/>
    </source>
</evidence>
<dbReference type="SUPFAM" id="SSF53756">
    <property type="entry name" value="UDP-Glycosyltransferase/glycogen phosphorylase"/>
    <property type="match status" value="1"/>
</dbReference>
<dbReference type="AlphaFoldDB" id="A0A9D4YYA1"/>
<dbReference type="InterPro" id="IPR050194">
    <property type="entry name" value="Glycosyltransferase_grp1"/>
</dbReference>
<name>A0A9D4YYA1_CHLVU</name>
<dbReference type="Pfam" id="PF13439">
    <property type="entry name" value="Glyco_transf_4"/>
    <property type="match status" value="1"/>
</dbReference>
<dbReference type="GO" id="GO:0016757">
    <property type="term" value="F:glycosyltransferase activity"/>
    <property type="evidence" value="ECO:0007669"/>
    <property type="project" value="UniProtKB-KW"/>
</dbReference>
<organism evidence="4 5">
    <name type="scientific">Chlorella vulgaris</name>
    <name type="common">Green alga</name>
    <dbReference type="NCBI Taxonomy" id="3077"/>
    <lineage>
        <taxon>Eukaryota</taxon>
        <taxon>Viridiplantae</taxon>
        <taxon>Chlorophyta</taxon>
        <taxon>core chlorophytes</taxon>
        <taxon>Trebouxiophyceae</taxon>
        <taxon>Chlorellales</taxon>
        <taxon>Chlorellaceae</taxon>
        <taxon>Chlorella clade</taxon>
        <taxon>Chlorella</taxon>
    </lineage>
</organism>
<dbReference type="Proteomes" id="UP001055712">
    <property type="component" value="Unassembled WGS sequence"/>
</dbReference>
<evidence type="ECO:0000259" key="3">
    <source>
        <dbReference type="Pfam" id="PF13439"/>
    </source>
</evidence>
<evidence type="ECO:0000256" key="1">
    <source>
        <dbReference type="ARBA" id="ARBA00022676"/>
    </source>
</evidence>
<evidence type="ECO:0000313" key="5">
    <source>
        <dbReference type="Proteomes" id="UP001055712"/>
    </source>
</evidence>
<evidence type="ECO:0000259" key="2">
    <source>
        <dbReference type="Pfam" id="PF00534"/>
    </source>
</evidence>
<protein>
    <submittedName>
        <fullName evidence="4">Uncharacterized protein</fullName>
    </submittedName>
</protein>
<dbReference type="FunFam" id="3.40.50.2000:FF:000062">
    <property type="entry name" value="sulfoquinovosyl transferase SQD2"/>
    <property type="match status" value="1"/>
</dbReference>
<dbReference type="EMBL" id="SIDB01000005">
    <property type="protein sequence ID" value="KAI3432596.1"/>
    <property type="molecule type" value="Genomic_DNA"/>
</dbReference>
<reference evidence="4" key="2">
    <citation type="submission" date="2020-11" db="EMBL/GenBank/DDBJ databases">
        <authorList>
            <person name="Cecchin M."/>
            <person name="Marcolungo L."/>
            <person name="Rossato M."/>
            <person name="Girolomoni L."/>
            <person name="Cosentino E."/>
            <person name="Cuine S."/>
            <person name="Li-Beisson Y."/>
            <person name="Delledonne M."/>
            <person name="Ballottari M."/>
        </authorList>
    </citation>
    <scope>NUCLEOTIDE SEQUENCE</scope>
    <source>
        <strain evidence="4">211/11P</strain>
        <tissue evidence="4">Whole cell</tissue>
    </source>
</reference>
<feature type="domain" description="Glycosyl transferase family 1" evidence="2">
    <location>
        <begin position="307"/>
        <end position="458"/>
    </location>
</feature>
<feature type="domain" description="Glycosyltransferase subfamily 4-like N-terminal" evidence="3">
    <location>
        <begin position="115"/>
        <end position="285"/>
    </location>
</feature>
<keyword evidence="1" id="KW-0808">Transferase</keyword>
<dbReference type="PANTHER" id="PTHR45947">
    <property type="entry name" value="SULFOQUINOVOSYL TRANSFERASE SQD2"/>
    <property type="match status" value="1"/>
</dbReference>
<dbReference type="Pfam" id="PF00534">
    <property type="entry name" value="Glycos_transf_1"/>
    <property type="match status" value="1"/>
</dbReference>
<gene>
    <name evidence="4" type="ORF">D9Q98_004144</name>
</gene>
<dbReference type="InterPro" id="IPR001296">
    <property type="entry name" value="Glyco_trans_1"/>
</dbReference>
<accession>A0A9D4YYA1</accession>
<keyword evidence="1" id="KW-0328">Glycosyltransferase</keyword>
<dbReference type="CDD" id="cd03814">
    <property type="entry name" value="GT4-like"/>
    <property type="match status" value="1"/>
</dbReference>
<proteinExistence type="predicted"/>
<dbReference type="Gene3D" id="3.40.50.2000">
    <property type="entry name" value="Glycogen Phosphorylase B"/>
    <property type="match status" value="2"/>
</dbReference>
<keyword evidence="5" id="KW-1185">Reference proteome</keyword>
<comment type="caution">
    <text evidence="4">The sequence shown here is derived from an EMBL/GenBank/DDBJ whole genome shotgun (WGS) entry which is preliminary data.</text>
</comment>
<dbReference type="InterPro" id="IPR028098">
    <property type="entry name" value="Glyco_trans_4-like_N"/>
</dbReference>
<reference evidence="4" key="1">
    <citation type="journal article" date="2019" name="Plant J.">
        <title>Chlorella vulgaris genome assembly and annotation reveals the molecular basis for metabolic acclimation to high light conditions.</title>
        <authorList>
            <person name="Cecchin M."/>
            <person name="Marcolungo L."/>
            <person name="Rossato M."/>
            <person name="Girolomoni L."/>
            <person name="Cosentino E."/>
            <person name="Cuine S."/>
            <person name="Li-Beisson Y."/>
            <person name="Delledonne M."/>
            <person name="Ballottari M."/>
        </authorList>
    </citation>
    <scope>NUCLEOTIDE SEQUENCE</scope>
    <source>
        <strain evidence="4">211/11P</strain>
    </source>
</reference>
<dbReference type="OrthoDB" id="443318at2759"/>
<dbReference type="PANTHER" id="PTHR45947:SF3">
    <property type="entry name" value="SULFOQUINOVOSYL TRANSFERASE SQD2"/>
    <property type="match status" value="1"/>
</dbReference>
<sequence length="509" mass="54571">MSTTSQRLAAAFRPLPARITAQLPADRRCLSSATALGTSGSRRLTCPPDELRLGASRSQLRMAAAGAAAAAAASPAADGGTDGAAPAHPGLPKRVCIMVEPSPFTYVCGYMNRYRNTIRFLTEAGVEVLVVTPGPGMTVPGIDFSAACEQPAEYSGARVVQAFSFGLPWYLSLPLSFGLSPRIYKQVKAFKPDIIHCSSPGIMWFAALVYSRLLKKPLVYSYHTHVPEYMPRYAMTLFIPAMWAIIRFFHVAAHLTLVTSGVMATELAAQDAPPAPSIEVWKKGVCSDTFHPRFRSQAMRERLSGGNPEAPILLSVGRLGNEKNLKFLKAMLERIPNARLAFVGDGPAREELKQYFAGTPTVFTGMLHGEELSAAYASADVFVMPSETETLGFVVLEAMASGVPVVAVRAGGIPDILSKQGQTGYLYAPGNIEEATGQVAQLVASAELRARVGEAGRKEVSLWDWRAATQHLLRIQYPIAMAAAALYYSRRKVGKAAPAPDAPGAPAFA</sequence>